<accession>A0A167Y0V3</accession>
<feature type="region of interest" description="Disordered" evidence="1">
    <location>
        <begin position="49"/>
        <end position="70"/>
    </location>
</feature>
<keyword evidence="3" id="KW-1185">Reference proteome</keyword>
<reference evidence="2 3" key="1">
    <citation type="journal article" date="2016" name="Genome Biol. Evol.">
        <title>Divergent and convergent evolution of fungal pathogenicity.</title>
        <authorList>
            <person name="Shang Y."/>
            <person name="Xiao G."/>
            <person name="Zheng P."/>
            <person name="Cen K."/>
            <person name="Zhan S."/>
            <person name="Wang C."/>
        </authorList>
    </citation>
    <scope>NUCLEOTIDE SEQUENCE [LARGE SCALE GENOMIC DNA]</scope>
    <source>
        <strain evidence="2 3">ARSEF 7405</strain>
    </source>
</reference>
<dbReference type="Proteomes" id="UP000242877">
    <property type="component" value="Unassembled WGS sequence"/>
</dbReference>
<feature type="compositionally biased region" description="Basic and acidic residues" evidence="1">
    <location>
        <begin position="49"/>
        <end position="58"/>
    </location>
</feature>
<protein>
    <submittedName>
        <fullName evidence="2">Uncharacterized protein</fullName>
    </submittedName>
</protein>
<feature type="region of interest" description="Disordered" evidence="1">
    <location>
        <begin position="7"/>
        <end position="31"/>
    </location>
</feature>
<gene>
    <name evidence="2" type="ORF">AAP_03814</name>
</gene>
<dbReference type="EMBL" id="AZGZ01000016">
    <property type="protein sequence ID" value="KZZ90719.1"/>
    <property type="molecule type" value="Genomic_DNA"/>
</dbReference>
<sequence>MMSKLFATHSFGSHKNRGCPVSPESTEKMECPASPRSLKLNYFRRHGERISTGREPDPKQPPPLNNLTLLFGPAATSSSVWRKRKMRPEDVLLAANSNGALLSQVAAAMKEPALQAGLCFDSVLRAGILIIVTSPDGDVKLGKCDYEEHEGDHVA</sequence>
<dbReference type="AlphaFoldDB" id="A0A167Y0V3"/>
<organism evidence="2 3">
    <name type="scientific">Ascosphaera apis ARSEF 7405</name>
    <dbReference type="NCBI Taxonomy" id="392613"/>
    <lineage>
        <taxon>Eukaryota</taxon>
        <taxon>Fungi</taxon>
        <taxon>Dikarya</taxon>
        <taxon>Ascomycota</taxon>
        <taxon>Pezizomycotina</taxon>
        <taxon>Eurotiomycetes</taxon>
        <taxon>Eurotiomycetidae</taxon>
        <taxon>Onygenales</taxon>
        <taxon>Ascosphaeraceae</taxon>
        <taxon>Ascosphaera</taxon>
    </lineage>
</organism>
<evidence type="ECO:0000256" key="1">
    <source>
        <dbReference type="SAM" id="MobiDB-lite"/>
    </source>
</evidence>
<proteinExistence type="predicted"/>
<name>A0A167Y0V3_9EURO</name>
<evidence type="ECO:0000313" key="2">
    <source>
        <dbReference type="EMBL" id="KZZ90719.1"/>
    </source>
</evidence>
<evidence type="ECO:0000313" key="3">
    <source>
        <dbReference type="Proteomes" id="UP000242877"/>
    </source>
</evidence>
<comment type="caution">
    <text evidence="2">The sequence shown here is derived from an EMBL/GenBank/DDBJ whole genome shotgun (WGS) entry which is preliminary data.</text>
</comment>
<dbReference type="VEuPathDB" id="FungiDB:AAP_03814"/>
<dbReference type="OrthoDB" id="4205641at2759"/>